<organism evidence="7 8">
    <name type="scientific">Planococcus salinus</name>
    <dbReference type="NCBI Taxonomy" id="1848460"/>
    <lineage>
        <taxon>Bacteria</taxon>
        <taxon>Bacillati</taxon>
        <taxon>Bacillota</taxon>
        <taxon>Bacilli</taxon>
        <taxon>Bacillales</taxon>
        <taxon>Caryophanaceae</taxon>
        <taxon>Planococcus</taxon>
    </lineage>
</organism>
<dbReference type="Pfam" id="PF13607">
    <property type="entry name" value="Succ_CoA_lig"/>
    <property type="match status" value="1"/>
</dbReference>
<name>A0A3M8P5J4_9BACL</name>
<evidence type="ECO:0000313" key="7">
    <source>
        <dbReference type="EMBL" id="RNF38925.1"/>
    </source>
</evidence>
<comment type="caution">
    <text evidence="7">The sequence shown here is derived from an EMBL/GenBank/DDBJ whole genome shotgun (WGS) entry which is preliminary data.</text>
</comment>
<evidence type="ECO:0000259" key="6">
    <source>
        <dbReference type="PROSITE" id="PS50975"/>
    </source>
</evidence>
<keyword evidence="8" id="KW-1185">Reference proteome</keyword>
<keyword evidence="1" id="KW-0436">Ligase</keyword>
<dbReference type="Gene3D" id="3.30.470.20">
    <property type="entry name" value="ATP-grasp fold, B domain"/>
    <property type="match status" value="1"/>
</dbReference>
<dbReference type="InterPro" id="IPR013815">
    <property type="entry name" value="ATP_grasp_subdomain_1"/>
</dbReference>
<dbReference type="RefSeq" id="WP_123165981.1">
    <property type="nucleotide sequence ID" value="NZ_RIAX01000009.1"/>
</dbReference>
<sequence length="715" mass="77766">MPTETLKEFFHPESIAIIGASADFTTISGKPMKNLLRNDYKGSIYPVNPRYDEIEGVKCYDSILDIPGQVDLAMIAVSAARLISILEQCIEKNVQNILLFSSGFAEIGESGRKIQDEVAKMAQENNVRIIGPNSVGCLNVKDSIPMGFATSLEAENGFKTGNIGLVSQSGALGFSVFGLAQEEDLGFTYVVNTGNEMDVTTIDTMEFMLEDEDTTVIAAYMEGVPNGQQLINVAKRAKELQKPLIILKTGKSEIGKEAVSSHTASLAGSEEMFQVIAKQYGIITVKDIDEMIDVMKIVSRRKWANGKKLVTVSNSGAAGIAMADLSEEFGLLLEPLKGETKEKIEGTIPSYGSALNPIDITAQALKEQHIFTDTLETLVKDDNTDIIIIQTTFGGALGEQICRKVAEIDKREAKPIIVTVTGTEELTGKGRQVLREYGVPVYKTTYDTMVAVKHLSNLSDFYKTELAAERPAVNAGKAEKEEYKSGVWTEEKSKRLLKQLSIKVPESAVAESLGEVEQQIDGLAFPLVAKIISPDILHKTDAGGVKLHIQNAAEAKQAFNEILEAGKKYKEGAQIEGVLFEEMLSEKGVEMFIGVKKDPQFGSFLVCGLGGIFIEVLKDISIRHVPVDKAGAKSMVEELKGYAMLQGTRGSKKADIDAFADALVKISDFVHQHNGDLKEMDINPVAVLEEGQGIVALDGLLVWNETEQADLIANQ</sequence>
<dbReference type="Gene3D" id="3.40.50.261">
    <property type="entry name" value="Succinyl-CoA synthetase domains"/>
    <property type="match status" value="2"/>
</dbReference>
<dbReference type="Gene3D" id="3.40.50.720">
    <property type="entry name" value="NAD(P)-binding Rossmann-like Domain"/>
    <property type="match status" value="1"/>
</dbReference>
<evidence type="ECO:0000256" key="1">
    <source>
        <dbReference type="ARBA" id="ARBA00022598"/>
    </source>
</evidence>
<dbReference type="InterPro" id="IPR051538">
    <property type="entry name" value="Acyl-CoA_Synth/Transferase"/>
</dbReference>
<dbReference type="GO" id="GO:0005524">
    <property type="term" value="F:ATP binding"/>
    <property type="evidence" value="ECO:0007669"/>
    <property type="project" value="UniProtKB-UniRule"/>
</dbReference>
<dbReference type="Proteomes" id="UP000275473">
    <property type="component" value="Unassembled WGS sequence"/>
</dbReference>
<gene>
    <name evidence="7" type="ORF">EEX84_12460</name>
</gene>
<feature type="domain" description="ATP-grasp" evidence="6">
    <location>
        <begin position="494"/>
        <end position="530"/>
    </location>
</feature>
<protein>
    <submittedName>
        <fullName evidence="7">CoA-binding protein</fullName>
    </submittedName>
</protein>
<dbReference type="PROSITE" id="PS50975">
    <property type="entry name" value="ATP_GRASP"/>
    <property type="match status" value="1"/>
</dbReference>
<evidence type="ECO:0000313" key="8">
    <source>
        <dbReference type="Proteomes" id="UP000275473"/>
    </source>
</evidence>
<keyword evidence="2 5" id="KW-0547">Nucleotide-binding</keyword>
<dbReference type="OrthoDB" id="9807426at2"/>
<dbReference type="Pfam" id="PF13380">
    <property type="entry name" value="CoA_binding_2"/>
    <property type="match status" value="1"/>
</dbReference>
<evidence type="ECO:0000256" key="4">
    <source>
        <dbReference type="ARBA" id="ARBA00060888"/>
    </source>
</evidence>
<dbReference type="SUPFAM" id="SSF52210">
    <property type="entry name" value="Succinyl-CoA synthetase domains"/>
    <property type="match status" value="2"/>
</dbReference>
<dbReference type="SUPFAM" id="SSF56059">
    <property type="entry name" value="Glutathione synthetase ATP-binding domain-like"/>
    <property type="match status" value="1"/>
</dbReference>
<dbReference type="InterPro" id="IPR011761">
    <property type="entry name" value="ATP-grasp"/>
</dbReference>
<dbReference type="FunFam" id="3.30.1490.20:FF:000020">
    <property type="entry name" value="Protein lysine acetyltransferase"/>
    <property type="match status" value="1"/>
</dbReference>
<dbReference type="SUPFAM" id="SSF51735">
    <property type="entry name" value="NAD(P)-binding Rossmann-fold domains"/>
    <property type="match status" value="1"/>
</dbReference>
<proteinExistence type="inferred from homology"/>
<dbReference type="AlphaFoldDB" id="A0A3M8P5J4"/>
<keyword evidence="3 5" id="KW-0067">ATP-binding</keyword>
<evidence type="ECO:0000256" key="3">
    <source>
        <dbReference type="ARBA" id="ARBA00022840"/>
    </source>
</evidence>
<dbReference type="InterPro" id="IPR032875">
    <property type="entry name" value="Succ_CoA_lig_flav_dom"/>
</dbReference>
<accession>A0A3M8P5J4</accession>
<dbReference type="SMART" id="SM00881">
    <property type="entry name" value="CoA_binding"/>
    <property type="match status" value="1"/>
</dbReference>
<dbReference type="EMBL" id="RIAX01000009">
    <property type="protein sequence ID" value="RNF38925.1"/>
    <property type="molecule type" value="Genomic_DNA"/>
</dbReference>
<dbReference type="InterPro" id="IPR003781">
    <property type="entry name" value="CoA-bd"/>
</dbReference>
<dbReference type="InterPro" id="IPR036291">
    <property type="entry name" value="NAD(P)-bd_dom_sf"/>
</dbReference>
<reference evidence="7 8" key="1">
    <citation type="journal article" date="2018" name="Int. J. Syst. Evol. Microbiol.">
        <title>Planococcus salinus sp. nov., a moderately halophilic bacterium isolated from a saline-alkali soil.</title>
        <authorList>
            <person name="Gan L."/>
        </authorList>
    </citation>
    <scope>NUCLEOTIDE SEQUENCE [LARGE SCALE GENOMIC DNA]</scope>
    <source>
        <strain evidence="7 8">LCB217</strain>
    </source>
</reference>
<dbReference type="GO" id="GO:0046872">
    <property type="term" value="F:metal ion binding"/>
    <property type="evidence" value="ECO:0007669"/>
    <property type="project" value="InterPro"/>
</dbReference>
<comment type="similarity">
    <text evidence="4">In the N-terminal section; belongs to the acetate CoA ligase alpha subunit family.</text>
</comment>
<dbReference type="Pfam" id="PF13549">
    <property type="entry name" value="ATP-grasp_5"/>
    <property type="match status" value="1"/>
</dbReference>
<dbReference type="PANTHER" id="PTHR43334:SF1">
    <property type="entry name" value="3-HYDROXYPROPIONATE--COA LIGASE [ADP-FORMING]"/>
    <property type="match status" value="1"/>
</dbReference>
<dbReference type="Gene3D" id="3.30.1490.20">
    <property type="entry name" value="ATP-grasp fold, A domain"/>
    <property type="match status" value="1"/>
</dbReference>
<dbReference type="PANTHER" id="PTHR43334">
    <property type="entry name" value="ACETATE--COA LIGASE [ADP-FORMING]"/>
    <property type="match status" value="1"/>
</dbReference>
<evidence type="ECO:0000256" key="2">
    <source>
        <dbReference type="ARBA" id="ARBA00022741"/>
    </source>
</evidence>
<dbReference type="InterPro" id="IPR016102">
    <property type="entry name" value="Succinyl-CoA_synth-like"/>
</dbReference>
<evidence type="ECO:0000256" key="5">
    <source>
        <dbReference type="PROSITE-ProRule" id="PRU00409"/>
    </source>
</evidence>
<dbReference type="GO" id="GO:0016874">
    <property type="term" value="F:ligase activity"/>
    <property type="evidence" value="ECO:0007669"/>
    <property type="project" value="UniProtKB-KW"/>
</dbReference>